<dbReference type="OrthoDB" id="2110614at2"/>
<protein>
    <recommendedName>
        <fullName evidence="3">DUF4276 family protein</fullName>
    </recommendedName>
</protein>
<proteinExistence type="predicted"/>
<dbReference type="EMBL" id="SLUB01000006">
    <property type="protein sequence ID" value="THE13979.1"/>
    <property type="molecule type" value="Genomic_DNA"/>
</dbReference>
<accession>A0A4S3PVW9</accession>
<dbReference type="RefSeq" id="WP_136378618.1">
    <property type="nucleotide sequence ID" value="NZ_SLUB01000006.1"/>
</dbReference>
<name>A0A4S3PVW9_9BACI</name>
<comment type="caution">
    <text evidence="1">The sequence shown here is derived from an EMBL/GenBank/DDBJ whole genome shotgun (WGS) entry which is preliminary data.</text>
</comment>
<evidence type="ECO:0000313" key="1">
    <source>
        <dbReference type="EMBL" id="THE13979.1"/>
    </source>
</evidence>
<keyword evidence="2" id="KW-1185">Reference proteome</keyword>
<evidence type="ECO:0000313" key="2">
    <source>
        <dbReference type="Proteomes" id="UP000306477"/>
    </source>
</evidence>
<dbReference type="AlphaFoldDB" id="A0A4S3PVW9"/>
<organism evidence="1 2">
    <name type="scientific">Bacillus timonensis</name>
    <dbReference type="NCBI Taxonomy" id="1033734"/>
    <lineage>
        <taxon>Bacteria</taxon>
        <taxon>Bacillati</taxon>
        <taxon>Bacillota</taxon>
        <taxon>Bacilli</taxon>
        <taxon>Bacillales</taxon>
        <taxon>Bacillaceae</taxon>
        <taxon>Bacillus</taxon>
    </lineage>
</organism>
<reference evidence="1 2" key="1">
    <citation type="journal article" date="2019" name="Indoor Air">
        <title>Impacts of indoor surface finishes on bacterial viability.</title>
        <authorList>
            <person name="Hu J."/>
            <person name="Maamar S.B."/>
            <person name="Glawe A.J."/>
            <person name="Gottel N."/>
            <person name="Gilbert J.A."/>
            <person name="Hartmann E.M."/>
        </authorList>
    </citation>
    <scope>NUCLEOTIDE SEQUENCE [LARGE SCALE GENOMIC DNA]</scope>
    <source>
        <strain evidence="1 2">AF060A6</strain>
    </source>
</reference>
<dbReference type="Proteomes" id="UP000306477">
    <property type="component" value="Unassembled WGS sequence"/>
</dbReference>
<sequence length="244" mass="28347">MAKNRKKVVLLIVEGESDETLLIDRLRELFKDHEIRFEPQRGDILYDIKKQGKPIKDVIGEIVKEVLIKRKFKQSDILAVIHIVDTDGCLIPEDNVLVDNQQEALTYYQNNCISVSTEAQKNNILNRNDIRSRNIRTMNSVSSIVSNKYNYQMFYFSRNLEHVIFDDPNPSSETKVDNIEAFLDDLALPLEEYLLQFMPDTDAEGYNEQYIASWTFISQGIKSLQRSTNVPLMFNFIELKTSEL</sequence>
<evidence type="ECO:0008006" key="3">
    <source>
        <dbReference type="Google" id="ProtNLM"/>
    </source>
</evidence>
<gene>
    <name evidence="1" type="ORF">E1I69_05615</name>
</gene>